<protein>
    <submittedName>
        <fullName evidence="2">Methyltransferase domain-containing protein</fullName>
    </submittedName>
</protein>
<dbReference type="Proteomes" id="UP000558089">
    <property type="component" value="Unassembled WGS sequence"/>
</dbReference>
<keyword evidence="3" id="KW-1185">Reference proteome</keyword>
<dbReference type="GO" id="GO:0008757">
    <property type="term" value="F:S-adenosylmethionine-dependent methyltransferase activity"/>
    <property type="evidence" value="ECO:0007669"/>
    <property type="project" value="InterPro"/>
</dbReference>
<dbReference type="AlphaFoldDB" id="A0A850NFZ9"/>
<gene>
    <name evidence="2" type="ORF">GUA46_15845</name>
</gene>
<keyword evidence="2" id="KW-0489">Methyltransferase</keyword>
<dbReference type="PANTHER" id="PTHR43861">
    <property type="entry name" value="TRANS-ACONITATE 2-METHYLTRANSFERASE-RELATED"/>
    <property type="match status" value="1"/>
</dbReference>
<dbReference type="EMBL" id="WYET01000012">
    <property type="protein sequence ID" value="NVN19813.1"/>
    <property type="molecule type" value="Genomic_DNA"/>
</dbReference>
<comment type="caution">
    <text evidence="2">The sequence shown here is derived from an EMBL/GenBank/DDBJ whole genome shotgun (WGS) entry which is preliminary data.</text>
</comment>
<dbReference type="GO" id="GO:0032259">
    <property type="term" value="P:methylation"/>
    <property type="evidence" value="ECO:0007669"/>
    <property type="project" value="UniProtKB-KW"/>
</dbReference>
<keyword evidence="2" id="KW-0808">Transferase</keyword>
<dbReference type="RefSeq" id="WP_176621308.1">
    <property type="nucleotide sequence ID" value="NZ_WYET01000012.1"/>
</dbReference>
<dbReference type="PANTHER" id="PTHR43861:SF1">
    <property type="entry name" value="TRANS-ACONITATE 2-METHYLTRANSFERASE"/>
    <property type="match status" value="1"/>
</dbReference>
<organism evidence="2 3">
    <name type="scientific">Flagellimonas chongwuensis</name>
    <dbReference type="NCBI Taxonomy" id="2697365"/>
    <lineage>
        <taxon>Bacteria</taxon>
        <taxon>Pseudomonadati</taxon>
        <taxon>Bacteroidota</taxon>
        <taxon>Flavobacteriia</taxon>
        <taxon>Flavobacteriales</taxon>
        <taxon>Flavobacteriaceae</taxon>
        <taxon>Flagellimonas</taxon>
    </lineage>
</organism>
<evidence type="ECO:0000259" key="1">
    <source>
        <dbReference type="Pfam" id="PF08241"/>
    </source>
</evidence>
<accession>A0A850NFZ9</accession>
<dbReference type="Pfam" id="PF08241">
    <property type="entry name" value="Methyltransf_11"/>
    <property type="match status" value="1"/>
</dbReference>
<dbReference type="Gene3D" id="3.40.50.150">
    <property type="entry name" value="Vaccinia Virus protein VP39"/>
    <property type="match status" value="1"/>
</dbReference>
<sequence length="208" mass="24099">MTEFWESSFRDKQEMWGWKPADSAIETLELFKKNGLNKILVPGFGYGRNAKVFIDNGFEVIGIEISETAIAMANEHLGEHIKIHHGPTSSMPFDQEVYDGIFSYSLIHLLIPKERTKLIKDCYKQLRPGGYMVFVSISKKDFRYGEGVEIGKDTFKKDYGVTLFFYDSESIRLDFGNYGLVEAKEIREPIRNLGDHPSQRYWYIICKK</sequence>
<name>A0A850NFZ9_9FLAO</name>
<dbReference type="InterPro" id="IPR029063">
    <property type="entry name" value="SAM-dependent_MTases_sf"/>
</dbReference>
<dbReference type="InterPro" id="IPR013216">
    <property type="entry name" value="Methyltransf_11"/>
</dbReference>
<evidence type="ECO:0000313" key="3">
    <source>
        <dbReference type="Proteomes" id="UP000558089"/>
    </source>
</evidence>
<proteinExistence type="predicted"/>
<dbReference type="SUPFAM" id="SSF53335">
    <property type="entry name" value="S-adenosyl-L-methionine-dependent methyltransferases"/>
    <property type="match status" value="1"/>
</dbReference>
<feature type="domain" description="Methyltransferase type 11" evidence="1">
    <location>
        <begin position="42"/>
        <end position="134"/>
    </location>
</feature>
<evidence type="ECO:0000313" key="2">
    <source>
        <dbReference type="EMBL" id="NVN19813.1"/>
    </source>
</evidence>
<reference evidence="2 3" key="1">
    <citation type="submission" date="2020-01" db="EMBL/GenBank/DDBJ databases">
        <title>Draft Genome Analysis of Muricauda sp. HICW Isolated from coastal seawater of PR China.</title>
        <authorList>
            <person name="Chen M.-X."/>
        </authorList>
    </citation>
    <scope>NUCLEOTIDE SEQUENCE [LARGE SCALE GENOMIC DNA]</scope>
    <source>
        <strain evidence="2 3">HICW</strain>
    </source>
</reference>
<dbReference type="CDD" id="cd02440">
    <property type="entry name" value="AdoMet_MTases"/>
    <property type="match status" value="1"/>
</dbReference>